<evidence type="ECO:0000313" key="8">
    <source>
        <dbReference type="Proteomes" id="UP000027583"/>
    </source>
</evidence>
<evidence type="ECO:0000256" key="2">
    <source>
        <dbReference type="ARBA" id="ARBA00007511"/>
    </source>
</evidence>
<dbReference type="NCBIfam" id="TIGR03717">
    <property type="entry name" value="R_switched_YjbE"/>
    <property type="match status" value="1"/>
</dbReference>
<dbReference type="PANTHER" id="PTHR30238">
    <property type="entry name" value="MEMBRANE BOUND PREDICTED REDOX MODULATOR"/>
    <property type="match status" value="1"/>
</dbReference>
<keyword evidence="4 6" id="KW-1133">Transmembrane helix</keyword>
<feature type="transmembrane region" description="Helical" evidence="6">
    <location>
        <begin position="12"/>
        <end position="38"/>
    </location>
</feature>
<evidence type="ECO:0000256" key="4">
    <source>
        <dbReference type="ARBA" id="ARBA00022989"/>
    </source>
</evidence>
<dbReference type="GO" id="GO:0016020">
    <property type="term" value="C:membrane"/>
    <property type="evidence" value="ECO:0007669"/>
    <property type="project" value="UniProtKB-SubCell"/>
</dbReference>
<name>A0A060QBJ8_9PROT</name>
<reference evidence="7 8" key="2">
    <citation type="journal article" date="2014" name="PLoS ONE">
        <title>Evolution of mitochondria reconstructed from the energy metabolism of living bacteria.</title>
        <authorList>
            <person name="Degli Esposti M."/>
            <person name="Chouaia B."/>
            <person name="Comandatore F."/>
            <person name="Crotti E."/>
            <person name="Sassera D."/>
            <person name="Lievens P.M."/>
            <person name="Daffonchio D."/>
            <person name="Bandi C."/>
        </authorList>
    </citation>
    <scope>NUCLEOTIDE SEQUENCE [LARGE SCALE GENOMIC DNA]</scope>
    <source>
        <strain evidence="7 8">SF2.1</strain>
    </source>
</reference>
<feature type="transmembrane region" description="Helical" evidence="6">
    <location>
        <begin position="170"/>
        <end position="190"/>
    </location>
</feature>
<evidence type="ECO:0000256" key="6">
    <source>
        <dbReference type="SAM" id="Phobius"/>
    </source>
</evidence>
<organism evidence="7 8">
    <name type="scientific">Asaia bogorensis</name>
    <dbReference type="NCBI Taxonomy" id="91915"/>
    <lineage>
        <taxon>Bacteria</taxon>
        <taxon>Pseudomonadati</taxon>
        <taxon>Pseudomonadota</taxon>
        <taxon>Alphaproteobacteria</taxon>
        <taxon>Acetobacterales</taxon>
        <taxon>Acetobacteraceae</taxon>
        <taxon>Asaia</taxon>
    </lineage>
</organism>
<dbReference type="Proteomes" id="UP000027583">
    <property type="component" value="Unassembled WGS sequence"/>
</dbReference>
<protein>
    <submittedName>
        <fullName evidence="7">Integral membrane protein TerC family</fullName>
    </submittedName>
</protein>
<evidence type="ECO:0000256" key="5">
    <source>
        <dbReference type="ARBA" id="ARBA00023136"/>
    </source>
</evidence>
<evidence type="ECO:0000256" key="1">
    <source>
        <dbReference type="ARBA" id="ARBA00004141"/>
    </source>
</evidence>
<sequence>MEDNVAPDLTWHALIALAQVVMIDITLAGDNAVVIGMVVRGLPAAQRRKAIIVGVASAALMRIVLALVASQLLTVIGLTLAGGLLLLWVCWKMYQEMRHPEPAEGETRSGTLGQAIFRIILADLSMSLDNVLAVAGASLGHPYVLVTGLAFSVVLMGVAATLVAKLLERYRWIAWLGLAIVAFVACELIYKGSIEVVHHVAG</sequence>
<dbReference type="InterPro" id="IPR005496">
    <property type="entry name" value="Integral_membrane_TerC"/>
</dbReference>
<dbReference type="Pfam" id="PF03741">
    <property type="entry name" value="TerC"/>
    <property type="match status" value="1"/>
</dbReference>
<evidence type="ECO:0000313" key="7">
    <source>
        <dbReference type="EMBL" id="CDG38068.1"/>
    </source>
</evidence>
<reference evidence="7 8" key="1">
    <citation type="journal article" date="2014" name="Genome Biol. Evol.">
        <title>Acetic acid bacteria genomes reveal functional traits for adaptation to life in insect guts.</title>
        <authorList>
            <person name="Chouaia B."/>
            <person name="Gaiarsa S."/>
            <person name="Crotti E."/>
            <person name="Comandatore F."/>
            <person name="Degli Esposti M."/>
            <person name="Ricci I."/>
            <person name="Alma A."/>
            <person name="Favia G."/>
            <person name="Bandi C."/>
            <person name="Daffonchio D."/>
        </authorList>
    </citation>
    <scope>NUCLEOTIDE SEQUENCE [LARGE SCALE GENOMIC DNA]</scope>
    <source>
        <strain evidence="7 8">SF2.1</strain>
    </source>
</reference>
<feature type="transmembrane region" description="Helical" evidence="6">
    <location>
        <begin position="143"/>
        <end position="163"/>
    </location>
</feature>
<comment type="caution">
    <text evidence="7">The sequence shown here is derived from an EMBL/GenBank/DDBJ whole genome shotgun (WGS) entry which is preliminary data.</text>
</comment>
<comment type="similarity">
    <text evidence="2">Belongs to the TerC family.</text>
</comment>
<keyword evidence="5 6" id="KW-0472">Membrane</keyword>
<dbReference type="PANTHER" id="PTHR30238:SF4">
    <property type="entry name" value="SLL1022 PROTEIN"/>
    <property type="match status" value="1"/>
</dbReference>
<dbReference type="EMBL" id="CBLX010000001">
    <property type="protein sequence ID" value="CDG38068.1"/>
    <property type="molecule type" value="Genomic_DNA"/>
</dbReference>
<accession>A0A060QBJ8</accession>
<dbReference type="eggNOG" id="COG0861">
    <property type="taxonomic scope" value="Bacteria"/>
</dbReference>
<gene>
    <name evidence="7" type="ORF">ASAP_0023</name>
</gene>
<keyword evidence="3 6" id="KW-0812">Transmembrane</keyword>
<dbReference type="AlphaFoldDB" id="A0A060QBJ8"/>
<comment type="subcellular location">
    <subcellularLocation>
        <location evidence="1">Membrane</location>
        <topology evidence="1">Multi-pass membrane protein</topology>
    </subcellularLocation>
</comment>
<evidence type="ECO:0000256" key="3">
    <source>
        <dbReference type="ARBA" id="ARBA00022692"/>
    </source>
</evidence>
<dbReference type="InterPro" id="IPR022301">
    <property type="entry name" value="Integral_membrane_YjbE"/>
</dbReference>
<proteinExistence type="inferred from homology"/>